<feature type="domain" description="TF-B3" evidence="10">
    <location>
        <begin position="283"/>
        <end position="322"/>
    </location>
</feature>
<dbReference type="InterPro" id="IPR036291">
    <property type="entry name" value="NAD(P)-bd_dom_sf"/>
</dbReference>
<dbReference type="GO" id="GO:0003677">
    <property type="term" value="F:DNA binding"/>
    <property type="evidence" value="ECO:0007669"/>
    <property type="project" value="UniProtKB-KW"/>
</dbReference>
<evidence type="ECO:0000256" key="3">
    <source>
        <dbReference type="ARBA" id="ARBA00022857"/>
    </source>
</evidence>
<keyword evidence="5" id="KW-0805">Transcription regulation</keyword>
<keyword evidence="7" id="KW-0804">Transcription</keyword>
<comment type="subcellular location">
    <subcellularLocation>
        <location evidence="1">Nucleus</location>
    </subcellularLocation>
</comment>
<evidence type="ECO:0000256" key="9">
    <source>
        <dbReference type="SAM" id="MobiDB-lite"/>
    </source>
</evidence>
<dbReference type="PROSITE" id="PS50863">
    <property type="entry name" value="B3"/>
    <property type="match status" value="2"/>
</dbReference>
<evidence type="ECO:0000256" key="5">
    <source>
        <dbReference type="ARBA" id="ARBA00023015"/>
    </source>
</evidence>
<dbReference type="GO" id="GO:0016020">
    <property type="term" value="C:membrane"/>
    <property type="evidence" value="ECO:0007669"/>
    <property type="project" value="TreeGrafter"/>
</dbReference>
<reference evidence="11" key="1">
    <citation type="submission" date="2023-10" db="EMBL/GenBank/DDBJ databases">
        <authorList>
            <person name="Domelevo Entfellner J.-B."/>
        </authorList>
    </citation>
    <scope>NUCLEOTIDE SEQUENCE</scope>
</reference>
<dbReference type="Pfam" id="PF02362">
    <property type="entry name" value="B3"/>
    <property type="match status" value="1"/>
</dbReference>
<dbReference type="SUPFAM" id="SSF51735">
    <property type="entry name" value="NAD(P)-binding Rossmann-fold domains"/>
    <property type="match status" value="1"/>
</dbReference>
<accession>A0AA86V506</accession>
<dbReference type="Gene3D" id="2.40.330.10">
    <property type="entry name" value="DNA-binding pseudobarrel domain"/>
    <property type="match status" value="2"/>
</dbReference>
<organism evidence="11 12">
    <name type="scientific">Sphenostylis stenocarpa</name>
    <dbReference type="NCBI Taxonomy" id="92480"/>
    <lineage>
        <taxon>Eukaryota</taxon>
        <taxon>Viridiplantae</taxon>
        <taxon>Streptophyta</taxon>
        <taxon>Embryophyta</taxon>
        <taxon>Tracheophyta</taxon>
        <taxon>Spermatophyta</taxon>
        <taxon>Magnoliopsida</taxon>
        <taxon>eudicotyledons</taxon>
        <taxon>Gunneridae</taxon>
        <taxon>Pentapetalae</taxon>
        <taxon>rosids</taxon>
        <taxon>fabids</taxon>
        <taxon>Fabales</taxon>
        <taxon>Fabaceae</taxon>
        <taxon>Papilionoideae</taxon>
        <taxon>50 kb inversion clade</taxon>
        <taxon>NPAAA clade</taxon>
        <taxon>indigoferoid/millettioid clade</taxon>
        <taxon>Phaseoleae</taxon>
        <taxon>Sphenostylis</taxon>
    </lineage>
</organism>
<dbReference type="Gene3D" id="3.40.50.720">
    <property type="entry name" value="NAD(P)-binding Rossmann-like Domain"/>
    <property type="match status" value="1"/>
</dbReference>
<dbReference type="PRINTS" id="PR00080">
    <property type="entry name" value="SDRFAMILY"/>
</dbReference>
<dbReference type="PANTHER" id="PTHR43490">
    <property type="entry name" value="(+)-NEOMENTHOL DEHYDROGENASE"/>
    <property type="match status" value="1"/>
</dbReference>
<evidence type="ECO:0000256" key="7">
    <source>
        <dbReference type="ARBA" id="ARBA00023163"/>
    </source>
</evidence>
<evidence type="ECO:0000256" key="6">
    <source>
        <dbReference type="ARBA" id="ARBA00023125"/>
    </source>
</evidence>
<evidence type="ECO:0000256" key="8">
    <source>
        <dbReference type="ARBA" id="ARBA00023242"/>
    </source>
</evidence>
<keyword evidence="12" id="KW-1185">Reference proteome</keyword>
<evidence type="ECO:0000256" key="1">
    <source>
        <dbReference type="ARBA" id="ARBA00004123"/>
    </source>
</evidence>
<dbReference type="Proteomes" id="UP001189624">
    <property type="component" value="Chromosome 2"/>
</dbReference>
<dbReference type="PRINTS" id="PR00081">
    <property type="entry name" value="GDHRDH"/>
</dbReference>
<proteinExistence type="inferred from homology"/>
<dbReference type="Gramene" id="rna-AYBTSS11_LOCUS5827">
    <property type="protein sequence ID" value="CAJ1932455.1"/>
    <property type="gene ID" value="gene-AYBTSS11_LOCUS5827"/>
</dbReference>
<comment type="similarity">
    <text evidence="2">Belongs to the short-chain dehydrogenases/reductases (SDR) family.</text>
</comment>
<keyword evidence="3" id="KW-0521">NADP</keyword>
<sequence>MSNPVFLKCPDRTEWKIYWTKHDGEIGFQKGWKEFATYYSLDHGHLLLFEYDGTSHIDVHIFDSSALEIDYPSHTTHDRLDNLIYIIDDSDESLLEQFSCQNASVKLSRSSPQPCKKMKNSITTSVVKSPNWVTLYQHVQTRSSSSREEKSIKQKLDENEVKDPPNNECSKVEQLTSTALKKAITFKSEHPSFLLVMKESFINGYYLKIQGLAFKVSIFRGAEEASCPISQGGSSSQRCSLLESHFKSEILTRAHKEADKFKSKNPFFMVTLQGQGNTIRCPLSGGWASFTRENNLQPGDVCIFELVNRKDATLDVHVFRSRAPDEVGMGRRFCIVSRAAEREREMGNKEKAKERREKRLQDIRHQMTIPYSDRQRWWSKETVAVVTGGNRGIGFEICRQLAVHGLTVILTSRDSNAGVESIKFLQERGLNVVYHQLDVVDYSSINQFVEWLRENYGGLDILVNNAGVNFNLGSDNSVENARKVIETNYYGIKHMIEAIIPLMKPSLVGARIVNVSSRLGRLNGRRNRISNVALREELSDVESLSDELIDRTLSTFLQQVEDGTWTTSGWPQVYTDYSVSKLAVNAYTRLTARKLSERPEGQKIYINCYCPGWVKTALTGYEGNNTVEEGADTGVWLALLSDQSFMGKLFAERREINF</sequence>
<protein>
    <recommendedName>
        <fullName evidence="10">TF-B3 domain-containing protein</fullName>
    </recommendedName>
</protein>
<evidence type="ECO:0000313" key="12">
    <source>
        <dbReference type="Proteomes" id="UP001189624"/>
    </source>
</evidence>
<evidence type="ECO:0000256" key="2">
    <source>
        <dbReference type="ARBA" id="ARBA00006484"/>
    </source>
</evidence>
<dbReference type="CDD" id="cd05324">
    <property type="entry name" value="carb_red_PTCR-like_SDR_c"/>
    <property type="match status" value="1"/>
</dbReference>
<evidence type="ECO:0000259" key="10">
    <source>
        <dbReference type="PROSITE" id="PS50863"/>
    </source>
</evidence>
<name>A0AA86V506_9FABA</name>
<dbReference type="FunFam" id="3.40.50.720:FF:000315">
    <property type="entry name" value="(+)-neomenthol dehydrogenase"/>
    <property type="match status" value="1"/>
</dbReference>
<evidence type="ECO:0000313" key="11">
    <source>
        <dbReference type="EMBL" id="CAJ1932455.1"/>
    </source>
</evidence>
<keyword evidence="8" id="KW-0539">Nucleus</keyword>
<dbReference type="EMBL" id="OY731399">
    <property type="protein sequence ID" value="CAJ1932455.1"/>
    <property type="molecule type" value="Genomic_DNA"/>
</dbReference>
<feature type="region of interest" description="Disordered" evidence="9">
    <location>
        <begin position="144"/>
        <end position="169"/>
    </location>
</feature>
<dbReference type="InterPro" id="IPR002347">
    <property type="entry name" value="SDR_fam"/>
</dbReference>
<gene>
    <name evidence="11" type="ORF">AYBTSS11_LOCUS5827</name>
</gene>
<dbReference type="GO" id="GO:0016616">
    <property type="term" value="F:oxidoreductase activity, acting on the CH-OH group of donors, NAD or NADP as acceptor"/>
    <property type="evidence" value="ECO:0007669"/>
    <property type="project" value="InterPro"/>
</dbReference>
<dbReference type="Pfam" id="PF00106">
    <property type="entry name" value="adh_short"/>
    <property type="match status" value="1"/>
</dbReference>
<dbReference type="SUPFAM" id="SSF101936">
    <property type="entry name" value="DNA-binding pseudobarrel domain"/>
    <property type="match status" value="2"/>
</dbReference>
<dbReference type="GO" id="GO:0005634">
    <property type="term" value="C:nucleus"/>
    <property type="evidence" value="ECO:0007669"/>
    <property type="project" value="UniProtKB-SubCell"/>
</dbReference>
<keyword evidence="6" id="KW-0238">DNA-binding</keyword>
<dbReference type="InterPro" id="IPR045313">
    <property type="entry name" value="CBR1-like"/>
</dbReference>
<evidence type="ECO:0000256" key="4">
    <source>
        <dbReference type="ARBA" id="ARBA00023002"/>
    </source>
</evidence>
<dbReference type="InterPro" id="IPR015300">
    <property type="entry name" value="DNA-bd_pseudobarrel_sf"/>
</dbReference>
<dbReference type="PANTHER" id="PTHR43490:SF89">
    <property type="entry name" value="SHORT-CHAIN DEHYDROGENASE_REDUCTASE"/>
    <property type="match status" value="1"/>
</dbReference>
<feature type="domain" description="TF-B3" evidence="10">
    <location>
        <begin position="1"/>
        <end position="65"/>
    </location>
</feature>
<feature type="compositionally biased region" description="Basic and acidic residues" evidence="9">
    <location>
        <begin position="145"/>
        <end position="165"/>
    </location>
</feature>
<dbReference type="CDD" id="cd10017">
    <property type="entry name" value="B3_DNA"/>
    <property type="match status" value="2"/>
</dbReference>
<keyword evidence="4" id="KW-0560">Oxidoreductase</keyword>
<dbReference type="AlphaFoldDB" id="A0AA86V506"/>
<dbReference type="InterPro" id="IPR003340">
    <property type="entry name" value="B3_DNA-bd"/>
</dbReference>